<evidence type="ECO:0000259" key="1">
    <source>
        <dbReference type="Pfam" id="PF01548"/>
    </source>
</evidence>
<reference evidence="5" key="2">
    <citation type="submission" date="2021-01" db="EMBL/GenBank/DDBJ databases">
        <title>Complete Genome Sequence of Thermus thermophilus Strain HB5018, Isolated from Mine Onsen Hot Spring.</title>
        <authorList>
            <person name="Miyazaki K."/>
            <person name="Moriya T."/>
            <person name="Nemoto N."/>
            <person name="Oshima T."/>
            <person name="Yura K."/>
            <person name="Bessho Y."/>
        </authorList>
    </citation>
    <scope>NUCLEOTIDE SEQUENCE [LARGE SCALE GENOMIC DNA]</scope>
    <source>
        <strain evidence="5">HB5018</strain>
        <plasmid evidence="5">pHB5018b</plasmid>
    </source>
</reference>
<dbReference type="Pfam" id="PF01548">
    <property type="entry name" value="DEDD_Tnp_IS110"/>
    <property type="match status" value="1"/>
</dbReference>
<keyword evidence="4" id="KW-0614">Plasmid</keyword>
<protein>
    <submittedName>
        <fullName evidence="3">IS110 family transposase</fullName>
    </submittedName>
</protein>
<dbReference type="GO" id="GO:0003677">
    <property type="term" value="F:DNA binding"/>
    <property type="evidence" value="ECO:0007669"/>
    <property type="project" value="InterPro"/>
</dbReference>
<feature type="domain" description="Transposase IS110-like N-terminal" evidence="1">
    <location>
        <begin position="4"/>
        <end position="150"/>
    </location>
</feature>
<dbReference type="InterPro" id="IPR002525">
    <property type="entry name" value="Transp_IS110-like_N"/>
</dbReference>
<dbReference type="GO" id="GO:0004803">
    <property type="term" value="F:transposase activity"/>
    <property type="evidence" value="ECO:0007669"/>
    <property type="project" value="InterPro"/>
</dbReference>
<dbReference type="RefSeq" id="WP_201351374.1">
    <property type="nucleotide sequence ID" value="NZ_AP024270.1"/>
</dbReference>
<proteinExistence type="predicted"/>
<dbReference type="AlphaFoldDB" id="A0A7R7YI99"/>
<dbReference type="EMBL" id="AP024271">
    <property type="protein sequence ID" value="BCP67252.1"/>
    <property type="molecule type" value="Genomic_DNA"/>
</dbReference>
<dbReference type="Proteomes" id="UP000596099">
    <property type="component" value="Chromosome"/>
</dbReference>
<feature type="domain" description="Transposase IS116/IS110/IS902 C-terminal" evidence="2">
    <location>
        <begin position="192"/>
        <end position="276"/>
    </location>
</feature>
<dbReference type="Proteomes" id="UP000596099">
    <property type="component" value="Plasmid pHB5018b"/>
</dbReference>
<dbReference type="EMBL" id="AP024270">
    <property type="protein sequence ID" value="BCP66068.1"/>
    <property type="molecule type" value="Genomic_DNA"/>
</dbReference>
<evidence type="ECO:0000313" key="4">
    <source>
        <dbReference type="EMBL" id="BCP67252.1"/>
    </source>
</evidence>
<dbReference type="InterPro" id="IPR003346">
    <property type="entry name" value="Transposase_20"/>
</dbReference>
<dbReference type="Pfam" id="PF02371">
    <property type="entry name" value="Transposase_20"/>
    <property type="match status" value="1"/>
</dbReference>
<name>A0A7R7YI99_THETH</name>
<evidence type="ECO:0000313" key="3">
    <source>
        <dbReference type="EMBL" id="BCP66068.1"/>
    </source>
</evidence>
<evidence type="ECO:0000259" key="2">
    <source>
        <dbReference type="Pfam" id="PF02371"/>
    </source>
</evidence>
<accession>A0A7R7YI99</accession>
<dbReference type="PANTHER" id="PTHR33055:SF3">
    <property type="entry name" value="PUTATIVE TRANSPOSASE FOR IS117-RELATED"/>
    <property type="match status" value="1"/>
</dbReference>
<organism evidence="3 5">
    <name type="scientific">Thermus thermophilus</name>
    <dbReference type="NCBI Taxonomy" id="274"/>
    <lineage>
        <taxon>Bacteria</taxon>
        <taxon>Thermotogati</taxon>
        <taxon>Deinococcota</taxon>
        <taxon>Deinococci</taxon>
        <taxon>Thermales</taxon>
        <taxon>Thermaceae</taxon>
        <taxon>Thermus</taxon>
    </lineage>
</organism>
<dbReference type="InterPro" id="IPR047650">
    <property type="entry name" value="Transpos_IS110"/>
</dbReference>
<sequence length="317" mass="35294">MTFAGIDVSKTHLDLALVSNSPKPTRLRFPNSPEGRQALLAALAHHNPAWVALEPTSAYHLPLLKLLAENRLQVALVNPYHLAAFRKAKGERQKTDRQDALLLARYAQVYHEDLRAYTLPPETLRELKALVGYREDLAGRERTILNQMEAAEWAGSKEVLALLQKELACVKGLLGEVEARIQALLATLPEAEVLMALPGVGPQVAAAVLALLPPELWGRAKRAASYAGLIPEREESGKSVERSQLSKKGPPLLRRKLYMGALVAVRHDPEMRAFYHRLLSRGKRKKQALVAVAHKLLRRMMGRLREYYATQLDQGVA</sequence>
<geneLocation type="plasmid" evidence="4 5">
    <name>pHB5018b</name>
</geneLocation>
<evidence type="ECO:0000313" key="5">
    <source>
        <dbReference type="Proteomes" id="UP000596099"/>
    </source>
</evidence>
<gene>
    <name evidence="3" type="ORF">TthHB5018_10020</name>
    <name evidence="4" type="ORF">TthHB5018_b21860</name>
</gene>
<reference evidence="3" key="1">
    <citation type="journal article" date="2021" name="Microbiol. Resour. Announc.">
        <title>Complete Genome Sequence of Thermus thermophilus Strain HB5018, Isolated from Mine Hot Spring in Japan.</title>
        <authorList>
            <person name="Miyazaki K."/>
            <person name="Moriya T."/>
            <person name="Nemoto N."/>
            <person name="Oshima T."/>
            <person name="Yura K."/>
            <person name="Bessho Y."/>
        </authorList>
    </citation>
    <scope>NUCLEOTIDE SEQUENCE</scope>
    <source>
        <strain evidence="3">HB5018</strain>
        <plasmid evidence="4">pHB5018b</plasmid>
    </source>
</reference>
<dbReference type="GO" id="GO:0006313">
    <property type="term" value="P:DNA transposition"/>
    <property type="evidence" value="ECO:0007669"/>
    <property type="project" value="InterPro"/>
</dbReference>
<dbReference type="PANTHER" id="PTHR33055">
    <property type="entry name" value="TRANSPOSASE FOR INSERTION SEQUENCE ELEMENT IS1111A"/>
    <property type="match status" value="1"/>
</dbReference>